<evidence type="ECO:0000313" key="4">
    <source>
        <dbReference type="Proteomes" id="UP000012073"/>
    </source>
</evidence>
<dbReference type="OMA" id="IAGCQNC"/>
<keyword evidence="4" id="KW-1185">Reference proteome</keyword>
<organism evidence="3 4">
    <name type="scientific">Chondrus crispus</name>
    <name type="common">Carrageen Irish moss</name>
    <name type="synonym">Polymorpha crispa</name>
    <dbReference type="NCBI Taxonomy" id="2769"/>
    <lineage>
        <taxon>Eukaryota</taxon>
        <taxon>Rhodophyta</taxon>
        <taxon>Florideophyceae</taxon>
        <taxon>Rhodymeniophycidae</taxon>
        <taxon>Gigartinales</taxon>
        <taxon>Gigartinaceae</taxon>
        <taxon>Chondrus</taxon>
    </lineage>
</organism>
<dbReference type="OrthoDB" id="413581at2759"/>
<dbReference type="InterPro" id="IPR011641">
    <property type="entry name" value="Tyr-kin_ephrin_A/B_rcpt-like"/>
</dbReference>
<feature type="domain" description="Tyrosine-protein kinase ephrin type A/B receptor-like" evidence="2">
    <location>
        <begin position="46"/>
        <end position="84"/>
    </location>
</feature>
<name>R7QQP0_CHOCR</name>
<feature type="signal peptide" evidence="1">
    <location>
        <begin position="1"/>
        <end position="29"/>
    </location>
</feature>
<feature type="domain" description="Tyrosine-protein kinase ephrin type A/B receptor-like" evidence="2">
    <location>
        <begin position="582"/>
        <end position="609"/>
    </location>
</feature>
<dbReference type="InterPro" id="IPR009030">
    <property type="entry name" value="Growth_fac_rcpt_cys_sf"/>
</dbReference>
<feature type="domain" description="Tyrosine-protein kinase ephrin type A/B receptor-like" evidence="2">
    <location>
        <begin position="133"/>
        <end position="161"/>
    </location>
</feature>
<dbReference type="GeneID" id="17317818"/>
<evidence type="ECO:0000256" key="1">
    <source>
        <dbReference type="SAM" id="SignalP"/>
    </source>
</evidence>
<gene>
    <name evidence="3" type="ORF">CHC_T00006803001</name>
</gene>
<feature type="chain" id="PRO_5004443508" description="Tyrosine-protein kinase ephrin type A/B receptor-like domain-containing protein" evidence="1">
    <location>
        <begin position="30"/>
        <end position="628"/>
    </location>
</feature>
<dbReference type="SMART" id="SM01411">
    <property type="entry name" value="Ephrin_rec_like"/>
    <property type="match status" value="9"/>
</dbReference>
<feature type="domain" description="Tyrosine-protein kinase ephrin type A/B receptor-like" evidence="2">
    <location>
        <begin position="226"/>
        <end position="268"/>
    </location>
</feature>
<protein>
    <recommendedName>
        <fullName evidence="2">Tyrosine-protein kinase ephrin type A/B receptor-like domain-containing protein</fullName>
    </recommendedName>
</protein>
<dbReference type="PhylomeDB" id="R7QQP0"/>
<dbReference type="EMBL" id="HG002079">
    <property type="protein sequence ID" value="CDF39806.1"/>
    <property type="molecule type" value="Genomic_DNA"/>
</dbReference>
<keyword evidence="1" id="KW-0732">Signal</keyword>
<dbReference type="Gramene" id="CDF39806">
    <property type="protein sequence ID" value="CDF39806"/>
    <property type="gene ID" value="CHC_T00006803001"/>
</dbReference>
<dbReference type="PANTHER" id="PTHR46967">
    <property type="entry name" value="INSULIN-LIKE GROWTH FACTOR BINDING PROTEIN,N-TERMINAL"/>
    <property type="match status" value="1"/>
</dbReference>
<dbReference type="RefSeq" id="XP_005710100.1">
    <property type="nucleotide sequence ID" value="XM_005710043.1"/>
</dbReference>
<evidence type="ECO:0000259" key="2">
    <source>
        <dbReference type="Pfam" id="PF07699"/>
    </source>
</evidence>
<dbReference type="Pfam" id="PF07699">
    <property type="entry name" value="Ephrin_rec_like"/>
    <property type="match status" value="5"/>
</dbReference>
<sequence>MQLSSRRDTMLFNILCVIVVSQSLTHVYAQLGIETCKPGSFRKGLDCIKCPAGTFSTGFNLLSCRECPAGRFRDMEGASSEDQCLFCPAGTANEKQGSTRCKKCTAGTYSLPGSLLCGACPPGTSLSRFIPACQPCPPGFFSNETTNRFCQRCPDGTFTSEGNNADRNSDIGATSCEKCPPGTFRRNSAFGFKEGGETSSNKCFRCQQATFSDVAGAKSCKLCPTGTFSQAGATSCTPCPKGTANNRIFAKRCSSCPSGFITMGTGAARCKHPTRGCPFNTFEDASAECKSCMPGQRLVLAKKRCVPCRENEISRGGVSTRCSPCPPNKIPFGDLTREEKAVCFCKPGFVDDGEGGCAQCPAGTFWQNDFDFFLSGQNFRRQAVAGRTIRGICTNCPEGSFSNLRGQTSCTPCPENSFQSHEGATSCTKCPEGSRTPRVLEMFTDAIGPVRCITDEFACAPGEIRDEEGKCIAIRCLANNTVLERGRCIGNCPIGTRVLGRRCRRCEGTSPGGLSRRCTRCPDQQRPNRRGDTCVCKRELRMVNGQCVPCPFGTFYFETLDFVGTCIMCANGTAGPRIFISECEPCRRSFFTREKGARRCEQCPRGMTTFPDVLGKLQNECRPNSRIA</sequence>
<dbReference type="SUPFAM" id="SSF57184">
    <property type="entry name" value="Growth factor receptor domain"/>
    <property type="match status" value="4"/>
</dbReference>
<reference evidence="4" key="1">
    <citation type="journal article" date="2013" name="Proc. Natl. Acad. Sci. U.S.A.">
        <title>Genome structure and metabolic features in the red seaweed Chondrus crispus shed light on evolution of the Archaeplastida.</title>
        <authorList>
            <person name="Collen J."/>
            <person name="Porcel B."/>
            <person name="Carre W."/>
            <person name="Ball S.G."/>
            <person name="Chaparro C."/>
            <person name="Tonon T."/>
            <person name="Barbeyron T."/>
            <person name="Michel G."/>
            <person name="Noel B."/>
            <person name="Valentin K."/>
            <person name="Elias M."/>
            <person name="Artiguenave F."/>
            <person name="Arun A."/>
            <person name="Aury J.M."/>
            <person name="Barbosa-Neto J.F."/>
            <person name="Bothwell J.H."/>
            <person name="Bouget F.Y."/>
            <person name="Brillet L."/>
            <person name="Cabello-Hurtado F."/>
            <person name="Capella-Gutierrez S."/>
            <person name="Charrier B."/>
            <person name="Cladiere L."/>
            <person name="Cock J.M."/>
            <person name="Coelho S.M."/>
            <person name="Colleoni C."/>
            <person name="Czjzek M."/>
            <person name="Da Silva C."/>
            <person name="Delage L."/>
            <person name="Denoeud F."/>
            <person name="Deschamps P."/>
            <person name="Dittami S.M."/>
            <person name="Gabaldon T."/>
            <person name="Gachon C.M."/>
            <person name="Groisillier A."/>
            <person name="Herve C."/>
            <person name="Jabbari K."/>
            <person name="Katinka M."/>
            <person name="Kloareg B."/>
            <person name="Kowalczyk N."/>
            <person name="Labadie K."/>
            <person name="Leblanc C."/>
            <person name="Lopez P.J."/>
            <person name="McLachlan D.H."/>
            <person name="Meslet-Cladiere L."/>
            <person name="Moustafa A."/>
            <person name="Nehr Z."/>
            <person name="Nyvall Collen P."/>
            <person name="Panaud O."/>
            <person name="Partensky F."/>
            <person name="Poulain J."/>
            <person name="Rensing S.A."/>
            <person name="Rousvoal S."/>
            <person name="Samson G."/>
            <person name="Symeonidi A."/>
            <person name="Weissenbach J."/>
            <person name="Zambounis A."/>
            <person name="Wincker P."/>
            <person name="Boyen C."/>
        </authorList>
    </citation>
    <scope>NUCLEOTIDE SEQUENCE [LARGE SCALE GENOMIC DNA]</scope>
    <source>
        <strain evidence="4">cv. Stackhouse</strain>
    </source>
</reference>
<dbReference type="AlphaFoldDB" id="R7QQP0"/>
<dbReference type="PANTHER" id="PTHR46967:SF1">
    <property type="entry name" value="KERATIN-ASSOCIATED PROTEIN 16-1-LIKE"/>
    <property type="match status" value="1"/>
</dbReference>
<dbReference type="Gene3D" id="2.10.50.10">
    <property type="entry name" value="Tumor Necrosis Factor Receptor, subunit A, domain 2"/>
    <property type="match status" value="4"/>
</dbReference>
<dbReference type="KEGG" id="ccp:CHC_T00006803001"/>
<evidence type="ECO:0000313" key="3">
    <source>
        <dbReference type="EMBL" id="CDF39806.1"/>
    </source>
</evidence>
<dbReference type="STRING" id="2769.R7QQP0"/>
<proteinExistence type="predicted"/>
<accession>R7QQP0</accession>
<feature type="domain" description="Tyrosine-protein kinase ephrin type A/B receptor-like" evidence="2">
    <location>
        <begin position="399"/>
        <end position="437"/>
    </location>
</feature>
<dbReference type="Proteomes" id="UP000012073">
    <property type="component" value="Unassembled WGS sequence"/>
</dbReference>